<reference evidence="1 2" key="1">
    <citation type="submission" date="2020-08" db="EMBL/GenBank/DDBJ databases">
        <title>A Genomic Blueprint of the Chicken Gut Microbiome.</title>
        <authorList>
            <person name="Gilroy R."/>
            <person name="Ravi A."/>
            <person name="Getino M."/>
            <person name="Pursley I."/>
            <person name="Horton D.L."/>
            <person name="Alikhan N.-F."/>
            <person name="Baker D."/>
            <person name="Gharbi K."/>
            <person name="Hall N."/>
            <person name="Watson M."/>
            <person name="Adriaenssens E.M."/>
            <person name="Foster-Nyarko E."/>
            <person name="Jarju S."/>
            <person name="Secka A."/>
            <person name="Antonio M."/>
            <person name="Oren A."/>
            <person name="Chaudhuri R."/>
            <person name="La Ragione R.M."/>
            <person name="Hildebrand F."/>
            <person name="Pallen M.J."/>
        </authorList>
    </citation>
    <scope>NUCLEOTIDE SEQUENCE [LARGE SCALE GENOMIC DNA]</scope>
    <source>
        <strain evidence="1 2">Sa1CVA4</strain>
    </source>
</reference>
<dbReference type="RefSeq" id="WP_251834205.1">
    <property type="nucleotide sequence ID" value="NZ_JACSPS010000004.1"/>
</dbReference>
<dbReference type="PROSITE" id="PS51257">
    <property type="entry name" value="PROKAR_LIPOPROTEIN"/>
    <property type="match status" value="1"/>
</dbReference>
<comment type="caution">
    <text evidence="1">The sequence shown here is derived from an EMBL/GenBank/DDBJ whole genome shotgun (WGS) entry which is preliminary data.</text>
</comment>
<dbReference type="EMBL" id="JACSPS010000004">
    <property type="protein sequence ID" value="MBD8019012.1"/>
    <property type="molecule type" value="Genomic_DNA"/>
</dbReference>
<evidence type="ECO:0008006" key="3">
    <source>
        <dbReference type="Google" id="ProtNLM"/>
    </source>
</evidence>
<accession>A0ABR8WPZ4</accession>
<organism evidence="1 2">
    <name type="scientific">Kaistella pullorum</name>
    <dbReference type="NCBI Taxonomy" id="2763074"/>
    <lineage>
        <taxon>Bacteria</taxon>
        <taxon>Pseudomonadati</taxon>
        <taxon>Bacteroidota</taxon>
        <taxon>Flavobacteriia</taxon>
        <taxon>Flavobacteriales</taxon>
        <taxon>Weeksellaceae</taxon>
        <taxon>Chryseobacterium group</taxon>
        <taxon>Kaistella</taxon>
    </lineage>
</organism>
<evidence type="ECO:0000313" key="1">
    <source>
        <dbReference type="EMBL" id="MBD8019012.1"/>
    </source>
</evidence>
<gene>
    <name evidence="1" type="ORF">H9628_11075</name>
</gene>
<evidence type="ECO:0000313" key="2">
    <source>
        <dbReference type="Proteomes" id="UP000626242"/>
    </source>
</evidence>
<proteinExistence type="predicted"/>
<name>A0ABR8WPZ4_9FLAO</name>
<dbReference type="Proteomes" id="UP000626242">
    <property type="component" value="Unassembled WGS sequence"/>
</dbReference>
<protein>
    <recommendedName>
        <fullName evidence="3">DUF4136 domain-containing protein</fullName>
    </recommendedName>
</protein>
<sequence>MKKFIAVFVLVLLAACTTQKKYVDFDYSYSRSGGLLPVYENLWVKGTSAHYIYERQGKKVKKDFKLTQNDLQNIETALSDNRFRMIEEDYNKVYDRVATAIIVKKGANSGSKSDASLIREKDQDRWNKVVAVFENIIKTNVAGESR</sequence>
<keyword evidence="2" id="KW-1185">Reference proteome</keyword>